<evidence type="ECO:0000259" key="6">
    <source>
        <dbReference type="PROSITE" id="PS50850"/>
    </source>
</evidence>
<feature type="transmembrane region" description="Helical" evidence="5">
    <location>
        <begin position="194"/>
        <end position="213"/>
    </location>
</feature>
<dbReference type="PANTHER" id="PTHR23502:SF134">
    <property type="entry name" value="MAJOR FACILITATOR SUPERFAMILY (MFS) PROFILE DOMAIN-CONTAINING PROTEIN-RELATED"/>
    <property type="match status" value="1"/>
</dbReference>
<evidence type="ECO:0000313" key="8">
    <source>
        <dbReference type="Proteomes" id="UP000886523"/>
    </source>
</evidence>
<evidence type="ECO:0000256" key="4">
    <source>
        <dbReference type="ARBA" id="ARBA00023136"/>
    </source>
</evidence>
<evidence type="ECO:0000256" key="5">
    <source>
        <dbReference type="SAM" id="Phobius"/>
    </source>
</evidence>
<evidence type="ECO:0000256" key="1">
    <source>
        <dbReference type="ARBA" id="ARBA00004141"/>
    </source>
</evidence>
<proteinExistence type="predicted"/>
<feature type="transmembrane region" description="Helical" evidence="5">
    <location>
        <begin position="443"/>
        <end position="465"/>
    </location>
</feature>
<keyword evidence="2 5" id="KW-0812">Transmembrane</keyword>
<dbReference type="GO" id="GO:0022857">
    <property type="term" value="F:transmembrane transporter activity"/>
    <property type="evidence" value="ECO:0007669"/>
    <property type="project" value="InterPro"/>
</dbReference>
<sequence length="486" mass="54174">MYIPFAPSLLSGRVLTTSSKVEFTQDDPRDPFNWSLPKKWLVTIVACAYTAFAASASSAYPVGYPSMQRDLNTTVFQATLGLTTFIIGFAVSPLVLSSFSEEFGRRPMYLVTSAFFCVFFIPAALAQNIATVIICKFIQGSAASTGATMVGGTVADIWRTADRGLPMGVYVMSAILPMGLGPVVAGWIENNPHLQWRWIGTSGVYWLVLFFLMEETRGTVLLIRQAKLLRKELGDHRYRARIEDASWSLPFPQYNERTSLRELIWTSCTRPIWLLFTEPIVLSVSIWFGFVWGTLYGMIESMGLVFGTLYPQFNPGQLGAVFAAMSVGGLVGFITNFGQEKLYRRARLYFACGGGVLIAIGGLIYAWTSLEHRNIPWIAPCIGITLFTVGLYHVYLAIFNYLADAYLIYASSALSGQSFLRNMMAAAFPLFTRQMYRQLTFPWASTLLALIALVMCLCPFVLIMWGPEIRARSRFAKRLAASQTNK</sequence>
<feature type="transmembrane region" description="Helical" evidence="5">
    <location>
        <begin position="280"/>
        <end position="299"/>
    </location>
</feature>
<feature type="transmembrane region" description="Helical" evidence="5">
    <location>
        <begin position="40"/>
        <end position="63"/>
    </location>
</feature>
<feature type="transmembrane region" description="Helical" evidence="5">
    <location>
        <begin position="319"/>
        <end position="336"/>
    </location>
</feature>
<reference evidence="7" key="1">
    <citation type="journal article" date="2020" name="Nat. Commun.">
        <title>Large-scale genome sequencing of mycorrhizal fungi provides insights into the early evolution of symbiotic traits.</title>
        <authorList>
            <person name="Miyauchi S."/>
            <person name="Kiss E."/>
            <person name="Kuo A."/>
            <person name="Drula E."/>
            <person name="Kohler A."/>
            <person name="Sanchez-Garcia M."/>
            <person name="Morin E."/>
            <person name="Andreopoulos B."/>
            <person name="Barry K.W."/>
            <person name="Bonito G."/>
            <person name="Buee M."/>
            <person name="Carver A."/>
            <person name="Chen C."/>
            <person name="Cichocki N."/>
            <person name="Clum A."/>
            <person name="Culley D."/>
            <person name="Crous P.W."/>
            <person name="Fauchery L."/>
            <person name="Girlanda M."/>
            <person name="Hayes R.D."/>
            <person name="Keri Z."/>
            <person name="LaButti K."/>
            <person name="Lipzen A."/>
            <person name="Lombard V."/>
            <person name="Magnuson J."/>
            <person name="Maillard F."/>
            <person name="Murat C."/>
            <person name="Nolan M."/>
            <person name="Ohm R.A."/>
            <person name="Pangilinan J."/>
            <person name="Pereira M.F."/>
            <person name="Perotto S."/>
            <person name="Peter M."/>
            <person name="Pfister S."/>
            <person name="Riley R."/>
            <person name="Sitrit Y."/>
            <person name="Stielow J.B."/>
            <person name="Szollosi G."/>
            <person name="Zifcakova L."/>
            <person name="Stursova M."/>
            <person name="Spatafora J.W."/>
            <person name="Tedersoo L."/>
            <person name="Vaario L.M."/>
            <person name="Yamada A."/>
            <person name="Yan M."/>
            <person name="Wang P."/>
            <person name="Xu J."/>
            <person name="Bruns T."/>
            <person name="Baldrian P."/>
            <person name="Vilgalys R."/>
            <person name="Dunand C."/>
            <person name="Henrissat B."/>
            <person name="Grigoriev I.V."/>
            <person name="Hibbett D."/>
            <person name="Nagy L.G."/>
            <person name="Martin F.M."/>
        </authorList>
    </citation>
    <scope>NUCLEOTIDE SEQUENCE</scope>
    <source>
        <strain evidence="7">UP504</strain>
    </source>
</reference>
<comment type="caution">
    <text evidence="7">The sequence shown here is derived from an EMBL/GenBank/DDBJ whole genome shotgun (WGS) entry which is preliminary data.</text>
</comment>
<feature type="transmembrane region" description="Helical" evidence="5">
    <location>
        <begin position="407"/>
        <end position="431"/>
    </location>
</feature>
<feature type="transmembrane region" description="Helical" evidence="5">
    <location>
        <begin position="75"/>
        <end position="96"/>
    </location>
</feature>
<protein>
    <recommendedName>
        <fullName evidence="6">Major facilitator superfamily (MFS) profile domain-containing protein</fullName>
    </recommendedName>
</protein>
<dbReference type="InterPro" id="IPR011701">
    <property type="entry name" value="MFS"/>
</dbReference>
<keyword evidence="3 5" id="KW-1133">Transmembrane helix</keyword>
<feature type="transmembrane region" description="Helical" evidence="5">
    <location>
        <begin position="167"/>
        <end position="188"/>
    </location>
</feature>
<dbReference type="PROSITE" id="PS50850">
    <property type="entry name" value="MFS"/>
    <property type="match status" value="1"/>
</dbReference>
<organism evidence="7 8">
    <name type="scientific">Hydnum rufescens UP504</name>
    <dbReference type="NCBI Taxonomy" id="1448309"/>
    <lineage>
        <taxon>Eukaryota</taxon>
        <taxon>Fungi</taxon>
        <taxon>Dikarya</taxon>
        <taxon>Basidiomycota</taxon>
        <taxon>Agaricomycotina</taxon>
        <taxon>Agaricomycetes</taxon>
        <taxon>Cantharellales</taxon>
        <taxon>Hydnaceae</taxon>
        <taxon>Hydnum</taxon>
    </lineage>
</organism>
<dbReference type="Gene3D" id="1.20.1250.20">
    <property type="entry name" value="MFS general substrate transporter like domains"/>
    <property type="match status" value="1"/>
</dbReference>
<dbReference type="InterPro" id="IPR036259">
    <property type="entry name" value="MFS_trans_sf"/>
</dbReference>
<dbReference type="GO" id="GO:0005886">
    <property type="term" value="C:plasma membrane"/>
    <property type="evidence" value="ECO:0007669"/>
    <property type="project" value="TreeGrafter"/>
</dbReference>
<name>A0A9P6B6G3_9AGAM</name>
<accession>A0A9P6B6G3</accession>
<gene>
    <name evidence="7" type="ORF">BS47DRAFT_1371244</name>
</gene>
<dbReference type="AlphaFoldDB" id="A0A9P6B6G3"/>
<feature type="domain" description="Major facilitator superfamily (MFS) profile" evidence="6">
    <location>
        <begin position="41"/>
        <end position="470"/>
    </location>
</feature>
<feature type="transmembrane region" description="Helical" evidence="5">
    <location>
        <begin position="348"/>
        <end position="368"/>
    </location>
</feature>
<dbReference type="InterPro" id="IPR020846">
    <property type="entry name" value="MFS_dom"/>
</dbReference>
<comment type="subcellular location">
    <subcellularLocation>
        <location evidence="1">Membrane</location>
        <topology evidence="1">Multi-pass membrane protein</topology>
    </subcellularLocation>
</comment>
<evidence type="ECO:0000256" key="2">
    <source>
        <dbReference type="ARBA" id="ARBA00022692"/>
    </source>
</evidence>
<dbReference type="PANTHER" id="PTHR23502">
    <property type="entry name" value="MAJOR FACILITATOR SUPERFAMILY"/>
    <property type="match status" value="1"/>
</dbReference>
<dbReference type="FunFam" id="1.20.1250.20:FF:000082">
    <property type="entry name" value="MFS multidrug transporter, putative"/>
    <property type="match status" value="1"/>
</dbReference>
<dbReference type="SUPFAM" id="SSF103473">
    <property type="entry name" value="MFS general substrate transporter"/>
    <property type="match status" value="1"/>
</dbReference>
<keyword evidence="4 5" id="KW-0472">Membrane</keyword>
<keyword evidence="8" id="KW-1185">Reference proteome</keyword>
<evidence type="ECO:0000256" key="3">
    <source>
        <dbReference type="ARBA" id="ARBA00022989"/>
    </source>
</evidence>
<feature type="transmembrane region" description="Helical" evidence="5">
    <location>
        <begin position="374"/>
        <end position="395"/>
    </location>
</feature>
<dbReference type="Pfam" id="PF07690">
    <property type="entry name" value="MFS_1"/>
    <property type="match status" value="1"/>
</dbReference>
<feature type="transmembrane region" description="Helical" evidence="5">
    <location>
        <begin position="108"/>
        <end position="126"/>
    </location>
</feature>
<evidence type="ECO:0000313" key="7">
    <source>
        <dbReference type="EMBL" id="KAF9517815.1"/>
    </source>
</evidence>
<dbReference type="EMBL" id="MU128929">
    <property type="protein sequence ID" value="KAF9517815.1"/>
    <property type="molecule type" value="Genomic_DNA"/>
</dbReference>
<dbReference type="OrthoDB" id="5376138at2759"/>
<dbReference type="Proteomes" id="UP000886523">
    <property type="component" value="Unassembled WGS sequence"/>
</dbReference>